<sequence>MLAGSLEDISKIDASNQTLSCQRTLHSRKINNLATCAKRAPHLTIVRRTFLQVKDSQHGVYSPSGPYQTNPHSPDDIKLYVKEEREDWATRIRHDQVIDIEDNQILTREITSVMKTWIKIIRENVFCLGGERLDMIIAQEDVVPSLLLYPPLVNHPPIIPTMMMMVVEMTKGPRVQALLLPHVLLIHAPSRLSNPLPLQSHPSLDITLSLSPITPFDHILDTPSPPSPSLPPPPQPPIMVLEMDEEELVPIILGRPFLATARAVIDVHKRRLSLRVKNETVTSNIGKSMKSTHSRDDYLYCADHTAKLIREQWCRTSRATRVETLENQFKPSSVEPPKLELKELPEHLEYAFLQKDNQLPVIISSALSATEKARLLEVLRNHKGAIAWSIADLKGIDFSIFPGLVPFSSSRRKGDDCSQEQEKQANSSKNGHWMARVHQLPSPLPLKDKKRLCSFTHMAHSHINECHSDYATLCRSPRLAREPDLGKLTILDKSNEPWHYFWDEPFLFKQYADQIIRRCVAGNEAAQILRQCHRDLQEDIMALPQLLRRAIKHILEITIGDNRKKWSHKLEDALWEFRTAFKTPFGTTTFRIIYDKACNLLVELEHKAYWSIKSCNMALTKARANKFLHINELDELRLDAYESSISYKERTKRWHDKQIKAPTQYERSYKVLLFNSHLRLFLGKLKSRWYGPFAISKDMKNGAIKLYDEGVNEFIVNKQRMKPYQKDAFNVDKDDDITLENEGEVT</sequence>
<gene>
    <name evidence="2" type="ORF">Tci_020172</name>
</gene>
<name>A0A6L2KK19_TANCI</name>
<organism evidence="2">
    <name type="scientific">Tanacetum cinerariifolium</name>
    <name type="common">Dalmatian daisy</name>
    <name type="synonym">Chrysanthemum cinerariifolium</name>
    <dbReference type="NCBI Taxonomy" id="118510"/>
    <lineage>
        <taxon>Eukaryota</taxon>
        <taxon>Viridiplantae</taxon>
        <taxon>Streptophyta</taxon>
        <taxon>Embryophyta</taxon>
        <taxon>Tracheophyta</taxon>
        <taxon>Spermatophyta</taxon>
        <taxon>Magnoliopsida</taxon>
        <taxon>eudicotyledons</taxon>
        <taxon>Gunneridae</taxon>
        <taxon>Pentapetalae</taxon>
        <taxon>asterids</taxon>
        <taxon>campanulids</taxon>
        <taxon>Asterales</taxon>
        <taxon>Asteraceae</taxon>
        <taxon>Asteroideae</taxon>
        <taxon>Anthemideae</taxon>
        <taxon>Anthemidinae</taxon>
        <taxon>Tanacetum</taxon>
    </lineage>
</organism>
<feature type="region of interest" description="Disordered" evidence="1">
    <location>
        <begin position="410"/>
        <end position="431"/>
    </location>
</feature>
<comment type="caution">
    <text evidence="2">The sequence shown here is derived from an EMBL/GenBank/DDBJ whole genome shotgun (WGS) entry which is preliminary data.</text>
</comment>
<dbReference type="EMBL" id="BKCJ010002384">
    <property type="protein sequence ID" value="GEU48194.1"/>
    <property type="molecule type" value="Genomic_DNA"/>
</dbReference>
<reference evidence="2" key="1">
    <citation type="journal article" date="2019" name="Sci. Rep.">
        <title>Draft genome of Tanacetum cinerariifolium, the natural source of mosquito coil.</title>
        <authorList>
            <person name="Yamashiro T."/>
            <person name="Shiraishi A."/>
            <person name="Satake H."/>
            <person name="Nakayama K."/>
        </authorList>
    </citation>
    <scope>NUCLEOTIDE SEQUENCE</scope>
</reference>
<evidence type="ECO:0000256" key="1">
    <source>
        <dbReference type="SAM" id="MobiDB-lite"/>
    </source>
</evidence>
<dbReference type="AlphaFoldDB" id="A0A6L2KK19"/>
<accession>A0A6L2KK19</accession>
<evidence type="ECO:0000313" key="2">
    <source>
        <dbReference type="EMBL" id="GEU48194.1"/>
    </source>
</evidence>
<evidence type="ECO:0008006" key="3">
    <source>
        <dbReference type="Google" id="ProtNLM"/>
    </source>
</evidence>
<dbReference type="PANTHER" id="PTHR33067:SF35">
    <property type="entry name" value="ASPARTIC PEPTIDASE DDI1-TYPE DOMAIN-CONTAINING PROTEIN"/>
    <property type="match status" value="1"/>
</dbReference>
<dbReference type="PANTHER" id="PTHR33067">
    <property type="entry name" value="RNA-DIRECTED DNA POLYMERASE-RELATED"/>
    <property type="match status" value="1"/>
</dbReference>
<proteinExistence type="predicted"/>
<protein>
    <recommendedName>
        <fullName evidence="3">Reverse transcriptase domain-containing protein</fullName>
    </recommendedName>
</protein>
<feature type="compositionally biased region" description="Basic and acidic residues" evidence="1">
    <location>
        <begin position="412"/>
        <end position="423"/>
    </location>
</feature>